<evidence type="ECO:0000256" key="5">
    <source>
        <dbReference type="ARBA" id="ARBA00022525"/>
    </source>
</evidence>
<keyword evidence="8 16" id="KW-0732">Signal</keyword>
<feature type="active site" description="Charge relay system" evidence="15">
    <location>
        <position position="574"/>
    </location>
</feature>
<dbReference type="CDD" id="cd11377">
    <property type="entry name" value="Pro-peptidase_S53"/>
    <property type="match status" value="1"/>
</dbReference>
<evidence type="ECO:0000256" key="4">
    <source>
        <dbReference type="ARBA" id="ARBA00012462"/>
    </source>
</evidence>
<keyword evidence="12" id="KW-0843">Virulence</keyword>
<evidence type="ECO:0000256" key="15">
    <source>
        <dbReference type="PROSITE-ProRule" id="PRU01032"/>
    </source>
</evidence>
<evidence type="ECO:0000256" key="2">
    <source>
        <dbReference type="ARBA" id="ARBA00002451"/>
    </source>
</evidence>
<evidence type="ECO:0000256" key="3">
    <source>
        <dbReference type="ARBA" id="ARBA00004239"/>
    </source>
</evidence>
<evidence type="ECO:0000256" key="12">
    <source>
        <dbReference type="ARBA" id="ARBA00023026"/>
    </source>
</evidence>
<keyword evidence="7 15" id="KW-0479">Metal-binding</keyword>
<comment type="subcellular location">
    <subcellularLocation>
        <location evidence="3">Secreted</location>
        <location evidence="3">Extracellular space</location>
    </subcellularLocation>
</comment>
<accession>A0AA38VP12</accession>
<feature type="binding site" evidence="15">
    <location>
        <position position="636"/>
    </location>
    <ligand>
        <name>Ca(2+)</name>
        <dbReference type="ChEBI" id="CHEBI:29108"/>
    </ligand>
</feature>
<evidence type="ECO:0000259" key="17">
    <source>
        <dbReference type="PROSITE" id="PS51695"/>
    </source>
</evidence>
<evidence type="ECO:0000256" key="16">
    <source>
        <dbReference type="SAM" id="SignalP"/>
    </source>
</evidence>
<comment type="caution">
    <text evidence="18">The sequence shown here is derived from an EMBL/GenBank/DDBJ whole genome shotgun (WGS) entry which is preliminary data.</text>
</comment>
<dbReference type="GO" id="GO:0006508">
    <property type="term" value="P:proteolysis"/>
    <property type="evidence" value="ECO:0007669"/>
    <property type="project" value="UniProtKB-KW"/>
</dbReference>
<feature type="binding site" evidence="15">
    <location>
        <position position="616"/>
    </location>
    <ligand>
        <name>Ca(2+)</name>
        <dbReference type="ChEBI" id="CHEBI:29108"/>
    </ligand>
</feature>
<comment type="function">
    <text evidence="2">Secreted tripeptidyl-peptidase which degrades proteins at acidic pHs and is involved in virulence.</text>
</comment>
<comment type="catalytic activity">
    <reaction evidence="1">
        <text>Release of an N-terminal tripeptide from a polypeptide.</text>
        <dbReference type="EC" id="3.4.14.10"/>
    </reaction>
</comment>
<dbReference type="CDD" id="cd04056">
    <property type="entry name" value="Peptidases_S53"/>
    <property type="match status" value="1"/>
</dbReference>
<keyword evidence="13" id="KW-0865">Zymogen</keyword>
<keyword evidence="6 15" id="KW-0645">Protease</keyword>
<feature type="signal peptide" evidence="16">
    <location>
        <begin position="1"/>
        <end position="19"/>
    </location>
</feature>
<keyword evidence="19" id="KW-1185">Reference proteome</keyword>
<name>A0AA38VP12_9PEZI</name>
<feature type="active site" description="Charge relay system" evidence="15">
    <location>
        <position position="329"/>
    </location>
</feature>
<dbReference type="SUPFAM" id="SSF54897">
    <property type="entry name" value="Protease propeptides/inhibitors"/>
    <property type="match status" value="1"/>
</dbReference>
<sequence length="657" mass="71216">MRLSVLTGILAALAVAVDAKPLRRTSRHVVHEERPAARRSWSRSSRLHRTAVLPVRIGLTQQNLDRADEFIYDVSHPDSPNYGKHWSPEKIIETFAPKKESVDTVMEWLESEGIAPSRVQLSPARNWLSFNATVREAERLLKTEYHVYKHYITGHPHVACEKYHVPEHLSELIDIVTPTVHFDAHVGEGRRNKQQSLSEEHVNELKRRSEVLRKRESGPQRGIMGLPTDGSNPKKGATITNALMDLDQCDTMITPACLRALYATPPGKTASANNTLGIVEYTPQAFLQSDLDLYFSEFETRLDGKSPIVSLLDNAVLQTQNQSFSFNGESALDLEFAMTLIYPQQATLFQVGDLVQGASFNNFLDALDASFCTFEGGDSKDPSIDGQYSAKVGCGTHAPTNVISTSYSYNEADLSAKYEQRQCAEYMKLGLQGVSIIYSSGDFGVAGNSDTCIDPSTGAFNNGSSGIFNPSFPGSCPYVTSVGATQVLNGSSVHSPESACQDVIFSGGGFSNVFAMPSYQQKAVGDYFANSAPPYGADRFNNSGTVRGFPDVSANGANYVTAVNGNFSLSFGTSASAPVFASILTLLNEKRIQAGKSSIGFVNPVLYANPQVLNDVTTGNNPGCGTTGFEAVAGWDPLTGLGTPNYPEMETLFLSLP</sequence>
<proteinExistence type="predicted"/>
<keyword evidence="14" id="KW-0325">Glycoprotein</keyword>
<evidence type="ECO:0000256" key="13">
    <source>
        <dbReference type="ARBA" id="ARBA00023145"/>
    </source>
</evidence>
<dbReference type="Pfam" id="PF09286">
    <property type="entry name" value="Pro-kuma_activ"/>
    <property type="match status" value="1"/>
</dbReference>
<dbReference type="PANTHER" id="PTHR14218">
    <property type="entry name" value="PROTEASE S8 TRIPEPTIDYL PEPTIDASE I CLN2"/>
    <property type="match status" value="1"/>
</dbReference>
<dbReference type="Gene3D" id="3.40.50.200">
    <property type="entry name" value="Peptidase S8/S53 domain"/>
    <property type="match status" value="1"/>
</dbReference>
<evidence type="ECO:0000256" key="10">
    <source>
        <dbReference type="ARBA" id="ARBA00022825"/>
    </source>
</evidence>
<evidence type="ECO:0000313" key="19">
    <source>
        <dbReference type="Proteomes" id="UP001174694"/>
    </source>
</evidence>
<feature type="binding site" evidence="15">
    <location>
        <position position="615"/>
    </location>
    <ligand>
        <name>Ca(2+)</name>
        <dbReference type="ChEBI" id="CHEBI:29108"/>
    </ligand>
</feature>
<evidence type="ECO:0000256" key="7">
    <source>
        <dbReference type="ARBA" id="ARBA00022723"/>
    </source>
</evidence>
<dbReference type="SUPFAM" id="SSF52743">
    <property type="entry name" value="Subtilisin-like"/>
    <property type="match status" value="1"/>
</dbReference>
<gene>
    <name evidence="18" type="ORF">NKR23_g1933</name>
</gene>
<dbReference type="InterPro" id="IPR030400">
    <property type="entry name" value="Sedolisin_dom"/>
</dbReference>
<dbReference type="InterPro" id="IPR036852">
    <property type="entry name" value="Peptidase_S8/S53_dom_sf"/>
</dbReference>
<feature type="chain" id="PRO_5041361538" description="tripeptidyl-peptidase II" evidence="16">
    <location>
        <begin position="20"/>
        <end position="657"/>
    </location>
</feature>
<organism evidence="18 19">
    <name type="scientific">Pleurostoma richardsiae</name>
    <dbReference type="NCBI Taxonomy" id="41990"/>
    <lineage>
        <taxon>Eukaryota</taxon>
        <taxon>Fungi</taxon>
        <taxon>Dikarya</taxon>
        <taxon>Ascomycota</taxon>
        <taxon>Pezizomycotina</taxon>
        <taxon>Sordariomycetes</taxon>
        <taxon>Sordariomycetidae</taxon>
        <taxon>Calosphaeriales</taxon>
        <taxon>Pleurostomataceae</taxon>
        <taxon>Pleurostoma</taxon>
    </lineage>
</organism>
<protein>
    <recommendedName>
        <fullName evidence="4">tripeptidyl-peptidase II</fullName>
        <ecNumber evidence="4">3.4.14.10</ecNumber>
    </recommendedName>
</protein>
<keyword evidence="10 15" id="KW-0720">Serine protease</keyword>
<evidence type="ECO:0000256" key="14">
    <source>
        <dbReference type="ARBA" id="ARBA00023180"/>
    </source>
</evidence>
<dbReference type="EMBL" id="JANBVO010000003">
    <property type="protein sequence ID" value="KAJ9155616.1"/>
    <property type="molecule type" value="Genomic_DNA"/>
</dbReference>
<keyword evidence="11 15" id="KW-0106">Calcium</keyword>
<dbReference type="EC" id="3.4.14.10" evidence="4"/>
<dbReference type="GO" id="GO:0004252">
    <property type="term" value="F:serine-type endopeptidase activity"/>
    <property type="evidence" value="ECO:0007669"/>
    <property type="project" value="UniProtKB-UniRule"/>
</dbReference>
<evidence type="ECO:0000256" key="1">
    <source>
        <dbReference type="ARBA" id="ARBA00001910"/>
    </source>
</evidence>
<dbReference type="Proteomes" id="UP001174694">
    <property type="component" value="Unassembled WGS sequence"/>
</dbReference>
<dbReference type="PANTHER" id="PTHR14218:SF19">
    <property type="entry name" value="SERINE PROTEASE AORO, PUTATIVE (AFU_ORTHOLOGUE AFUA_6G10250)-RELATED"/>
    <property type="match status" value="1"/>
</dbReference>
<evidence type="ECO:0000256" key="6">
    <source>
        <dbReference type="ARBA" id="ARBA00022670"/>
    </source>
</evidence>
<dbReference type="GO" id="GO:0008240">
    <property type="term" value="F:tripeptidyl-peptidase activity"/>
    <property type="evidence" value="ECO:0007669"/>
    <property type="project" value="UniProtKB-EC"/>
</dbReference>
<dbReference type="SMART" id="SM00944">
    <property type="entry name" value="Pro-kuma_activ"/>
    <property type="match status" value="1"/>
</dbReference>
<dbReference type="FunFam" id="3.40.50.200:FF:000015">
    <property type="entry name" value="Tripeptidyl peptidase A"/>
    <property type="match status" value="1"/>
</dbReference>
<feature type="active site" description="Charge relay system" evidence="15">
    <location>
        <position position="333"/>
    </location>
</feature>
<dbReference type="AlphaFoldDB" id="A0AA38VP12"/>
<feature type="domain" description="Peptidase S53" evidence="17">
    <location>
        <begin position="252"/>
        <end position="656"/>
    </location>
</feature>
<dbReference type="PROSITE" id="PS51695">
    <property type="entry name" value="SEDOLISIN"/>
    <property type="match status" value="1"/>
</dbReference>
<feature type="binding site" evidence="15">
    <location>
        <position position="634"/>
    </location>
    <ligand>
        <name>Ca(2+)</name>
        <dbReference type="ChEBI" id="CHEBI:29108"/>
    </ligand>
</feature>
<dbReference type="GO" id="GO:0005576">
    <property type="term" value="C:extracellular region"/>
    <property type="evidence" value="ECO:0007669"/>
    <property type="project" value="UniProtKB-SubCell"/>
</dbReference>
<evidence type="ECO:0000313" key="18">
    <source>
        <dbReference type="EMBL" id="KAJ9155616.1"/>
    </source>
</evidence>
<evidence type="ECO:0000256" key="8">
    <source>
        <dbReference type="ARBA" id="ARBA00022729"/>
    </source>
</evidence>
<dbReference type="InterPro" id="IPR015366">
    <property type="entry name" value="S53_propep"/>
</dbReference>
<evidence type="ECO:0000256" key="11">
    <source>
        <dbReference type="ARBA" id="ARBA00022837"/>
    </source>
</evidence>
<keyword evidence="9 15" id="KW-0378">Hydrolase</keyword>
<dbReference type="InterPro" id="IPR050819">
    <property type="entry name" value="Tripeptidyl-peptidase_I"/>
</dbReference>
<dbReference type="GO" id="GO:0046872">
    <property type="term" value="F:metal ion binding"/>
    <property type="evidence" value="ECO:0007669"/>
    <property type="project" value="UniProtKB-UniRule"/>
</dbReference>
<evidence type="ECO:0000256" key="9">
    <source>
        <dbReference type="ARBA" id="ARBA00022801"/>
    </source>
</evidence>
<reference evidence="18" key="1">
    <citation type="submission" date="2022-07" db="EMBL/GenBank/DDBJ databases">
        <title>Fungi with potential for degradation of polypropylene.</title>
        <authorList>
            <person name="Gostincar C."/>
        </authorList>
    </citation>
    <scope>NUCLEOTIDE SEQUENCE</scope>
    <source>
        <strain evidence="18">EXF-13308</strain>
    </source>
</reference>
<keyword evidence="5" id="KW-0964">Secreted</keyword>
<comment type="cofactor">
    <cofactor evidence="15">
        <name>Ca(2+)</name>
        <dbReference type="ChEBI" id="CHEBI:29108"/>
    </cofactor>
    <text evidence="15">Binds 1 Ca(2+) ion per subunit.</text>
</comment>